<sequence length="294" mass="33088">MTKMGKKIAVVTGCSKTSGVGYNLVCEMLNRGYQVIATVRNLETSQIDKANISNSSHLDIKTLDLCDEHSIDRFIKEVLSQYQYIDVLVNNAANVVIGPVESATTQDVLTTYQTKVFGPLALIRGFIPVMRERKKGLLTTTSTIFTSVPFSIPGIAIYFSALAAFERLQESLAIELAPWNIKVINFQPGPIATELTRFEGSRSDIVEKYYKNFTEQAYLWFHQNTVFQTAAEVAKVFAEVIDTENPDLCYQSNLFGRQFVAKNKIDTTGREGLNELLEHFKNLPHDNPDDWKIQ</sequence>
<dbReference type="InterPro" id="IPR002347">
    <property type="entry name" value="SDR_fam"/>
</dbReference>
<evidence type="ECO:0000256" key="2">
    <source>
        <dbReference type="ARBA" id="ARBA00023002"/>
    </source>
</evidence>
<dbReference type="CDD" id="cd05374">
    <property type="entry name" value="17beta-HSD-like_SDR_c"/>
    <property type="match status" value="1"/>
</dbReference>
<dbReference type="GO" id="GO:0016491">
    <property type="term" value="F:oxidoreductase activity"/>
    <property type="evidence" value="ECO:0007669"/>
    <property type="project" value="UniProtKB-KW"/>
</dbReference>
<dbReference type="InterPro" id="IPR036291">
    <property type="entry name" value="NAD(P)-bd_dom_sf"/>
</dbReference>
<dbReference type="PRINTS" id="PR00081">
    <property type="entry name" value="GDHRDH"/>
</dbReference>
<accession>A0A2S6F2D2</accession>
<dbReference type="PANTHER" id="PTHR43976:SF16">
    <property type="entry name" value="SHORT-CHAIN DEHYDROGENASE_REDUCTASE FAMILY PROTEIN"/>
    <property type="match status" value="1"/>
</dbReference>
<evidence type="ECO:0000256" key="1">
    <source>
        <dbReference type="ARBA" id="ARBA00006484"/>
    </source>
</evidence>
<protein>
    <submittedName>
        <fullName evidence="3">SDR family NAD(P)-dependent oxidoreductase</fullName>
    </submittedName>
</protein>
<name>A0A2S6F2D2_LEGPN</name>
<gene>
    <name evidence="3" type="ORF">C3928_05865</name>
</gene>
<dbReference type="EMBL" id="PQWY01000010">
    <property type="protein sequence ID" value="PPK31556.1"/>
    <property type="molecule type" value="Genomic_DNA"/>
</dbReference>
<dbReference type="AlphaFoldDB" id="A0A2S6F2D2"/>
<evidence type="ECO:0000313" key="4">
    <source>
        <dbReference type="Proteomes" id="UP000239239"/>
    </source>
</evidence>
<comment type="similarity">
    <text evidence="1">Belongs to the short-chain dehydrogenases/reductases (SDR) family.</text>
</comment>
<reference evidence="3 4" key="1">
    <citation type="submission" date="2018-02" db="EMBL/GenBank/DDBJ databases">
        <title>Draft genome sequences of four Legionella pneumophila clinical strains isolated in Ontario.</title>
        <authorList>
            <person name="Fortuna A."/>
            <person name="Ramnarine R."/>
            <person name="Li A."/>
            <person name="Frantz C."/>
            <person name="Mallo G."/>
        </authorList>
    </citation>
    <scope>NUCLEOTIDE SEQUENCE [LARGE SCALE GENOMIC DNA]</scope>
    <source>
        <strain evidence="3 4">LG61</strain>
    </source>
</reference>
<dbReference type="Proteomes" id="UP000239239">
    <property type="component" value="Unassembled WGS sequence"/>
</dbReference>
<keyword evidence="2" id="KW-0560">Oxidoreductase</keyword>
<comment type="caution">
    <text evidence="3">The sequence shown here is derived from an EMBL/GenBank/DDBJ whole genome shotgun (WGS) entry which is preliminary data.</text>
</comment>
<proteinExistence type="inferred from homology"/>
<dbReference type="SUPFAM" id="SSF51735">
    <property type="entry name" value="NAD(P)-binding Rossmann-fold domains"/>
    <property type="match status" value="1"/>
</dbReference>
<evidence type="ECO:0000313" key="3">
    <source>
        <dbReference type="EMBL" id="PPK31556.1"/>
    </source>
</evidence>
<dbReference type="Gene3D" id="3.40.50.720">
    <property type="entry name" value="NAD(P)-binding Rossmann-like Domain"/>
    <property type="match status" value="1"/>
</dbReference>
<dbReference type="OrthoDB" id="9810734at2"/>
<dbReference type="InterPro" id="IPR051911">
    <property type="entry name" value="SDR_oxidoreductase"/>
</dbReference>
<dbReference type="PANTHER" id="PTHR43976">
    <property type="entry name" value="SHORT CHAIN DEHYDROGENASE"/>
    <property type="match status" value="1"/>
</dbReference>
<dbReference type="Pfam" id="PF00106">
    <property type="entry name" value="adh_short"/>
    <property type="match status" value="1"/>
</dbReference>
<organism evidence="3 4">
    <name type="scientific">Legionella pneumophila</name>
    <dbReference type="NCBI Taxonomy" id="446"/>
    <lineage>
        <taxon>Bacteria</taxon>
        <taxon>Pseudomonadati</taxon>
        <taxon>Pseudomonadota</taxon>
        <taxon>Gammaproteobacteria</taxon>
        <taxon>Legionellales</taxon>
        <taxon>Legionellaceae</taxon>
        <taxon>Legionella</taxon>
    </lineage>
</organism>